<gene>
    <name evidence="4" type="ORF">CGZ75_14395</name>
</gene>
<dbReference type="RefSeq" id="WP_089524980.1">
    <property type="nucleotide sequence ID" value="NZ_NMUQ01000002.1"/>
</dbReference>
<dbReference type="Proteomes" id="UP000215145">
    <property type="component" value="Unassembled WGS sequence"/>
</dbReference>
<evidence type="ECO:0000256" key="1">
    <source>
        <dbReference type="SAM" id="MobiDB-lite"/>
    </source>
</evidence>
<dbReference type="Gene3D" id="2.70.70.10">
    <property type="entry name" value="Glucose Permease (Domain IIA)"/>
    <property type="match status" value="1"/>
</dbReference>
<dbReference type="Pfam" id="PF01551">
    <property type="entry name" value="Peptidase_M23"/>
    <property type="match status" value="1"/>
</dbReference>
<feature type="compositionally biased region" description="Low complexity" evidence="1">
    <location>
        <begin position="274"/>
        <end position="308"/>
    </location>
</feature>
<keyword evidence="2" id="KW-1133">Transmembrane helix</keyword>
<dbReference type="SUPFAM" id="SSF51261">
    <property type="entry name" value="Duplicated hybrid motif"/>
    <property type="match status" value="1"/>
</dbReference>
<dbReference type="InterPro" id="IPR011055">
    <property type="entry name" value="Dup_hybrid_motif"/>
</dbReference>
<dbReference type="PANTHER" id="PTHR21666">
    <property type="entry name" value="PEPTIDASE-RELATED"/>
    <property type="match status" value="1"/>
</dbReference>
<dbReference type="InterPro" id="IPR050570">
    <property type="entry name" value="Cell_wall_metabolism_enzyme"/>
</dbReference>
<keyword evidence="2" id="KW-0812">Transmembrane</keyword>
<feature type="compositionally biased region" description="Basic and acidic residues" evidence="1">
    <location>
        <begin position="1"/>
        <end position="11"/>
    </location>
</feature>
<dbReference type="OrthoDB" id="2050153at2"/>
<evidence type="ECO:0000256" key="2">
    <source>
        <dbReference type="SAM" id="Phobius"/>
    </source>
</evidence>
<dbReference type="InterPro" id="IPR016047">
    <property type="entry name" value="M23ase_b-sheet_dom"/>
</dbReference>
<feature type="domain" description="M23ase beta-sheet core" evidence="3">
    <location>
        <begin position="132"/>
        <end position="230"/>
    </location>
</feature>
<feature type="region of interest" description="Disordered" evidence="1">
    <location>
        <begin position="59"/>
        <end position="83"/>
    </location>
</feature>
<evidence type="ECO:0000259" key="3">
    <source>
        <dbReference type="Pfam" id="PF01551"/>
    </source>
</evidence>
<accession>A0A229NWC1</accession>
<feature type="region of interest" description="Disordered" evidence="1">
    <location>
        <begin position="1"/>
        <end position="24"/>
    </location>
</feature>
<keyword evidence="2" id="KW-0472">Membrane</keyword>
<dbReference type="CDD" id="cd12797">
    <property type="entry name" value="M23_peptidase"/>
    <property type="match status" value="1"/>
</dbReference>
<dbReference type="GO" id="GO:0004222">
    <property type="term" value="F:metalloendopeptidase activity"/>
    <property type="evidence" value="ECO:0007669"/>
    <property type="project" value="TreeGrafter"/>
</dbReference>
<organism evidence="4 5">
    <name type="scientific">Paenibacillus herberti</name>
    <dbReference type="NCBI Taxonomy" id="1619309"/>
    <lineage>
        <taxon>Bacteria</taxon>
        <taxon>Bacillati</taxon>
        <taxon>Bacillota</taxon>
        <taxon>Bacilli</taxon>
        <taxon>Bacillales</taxon>
        <taxon>Paenibacillaceae</taxon>
        <taxon>Paenibacillus</taxon>
    </lineage>
</organism>
<sequence>MNEEQKNKQEPPKNQLGGRKPASTYKKTLSRKWISPAMFVAAAAIIVTVMWLYQGDDQKTTTTETPKTENAQTGQGGEKPVEETVKPVPGEKAAWPVVSVADVVVKRGYFDTAANEAEQAAAMVEQNNTFKGNTGIDLARADDQPFDVMAVLSGKVTLVQDQPTNGTVVEIAHGNGLVSVYQSLSGVNVKAGDEVKQSTVIGKAGRNDMQKDLGVHLHFALLQNNEHVNPSSLLPAIAPKLQAVASQAEVGGTTEQAAPDAATSEAPVTDVSGADAASTKEAAPDADAANPADSSKTPDAGAADSADSAQDDAE</sequence>
<name>A0A229NWC1_9BACL</name>
<comment type="caution">
    <text evidence="4">The sequence shown here is derived from an EMBL/GenBank/DDBJ whole genome shotgun (WGS) entry which is preliminary data.</text>
</comment>
<dbReference type="PANTHER" id="PTHR21666:SF291">
    <property type="entry name" value="STAGE II SPORULATION PROTEIN Q"/>
    <property type="match status" value="1"/>
</dbReference>
<dbReference type="EMBL" id="NMUQ01000002">
    <property type="protein sequence ID" value="OXM14158.1"/>
    <property type="molecule type" value="Genomic_DNA"/>
</dbReference>
<evidence type="ECO:0000313" key="5">
    <source>
        <dbReference type="Proteomes" id="UP000215145"/>
    </source>
</evidence>
<dbReference type="AlphaFoldDB" id="A0A229NWC1"/>
<evidence type="ECO:0000313" key="4">
    <source>
        <dbReference type="EMBL" id="OXM14158.1"/>
    </source>
</evidence>
<protein>
    <submittedName>
        <fullName evidence="4">Peptidase M23</fullName>
    </submittedName>
</protein>
<feature type="region of interest" description="Disordered" evidence="1">
    <location>
        <begin position="248"/>
        <end position="314"/>
    </location>
</feature>
<keyword evidence="5" id="KW-1185">Reference proteome</keyword>
<reference evidence="4 5" key="1">
    <citation type="submission" date="2017-07" db="EMBL/GenBank/DDBJ databases">
        <title>Paenibacillus herberti R33 genome sequencing and assembly.</title>
        <authorList>
            <person name="Su W."/>
        </authorList>
    </citation>
    <scope>NUCLEOTIDE SEQUENCE [LARGE SCALE GENOMIC DNA]</scope>
    <source>
        <strain evidence="4 5">R33</strain>
    </source>
</reference>
<proteinExistence type="predicted"/>
<feature type="compositionally biased region" description="Low complexity" evidence="1">
    <location>
        <begin position="60"/>
        <end position="69"/>
    </location>
</feature>
<feature type="transmembrane region" description="Helical" evidence="2">
    <location>
        <begin position="33"/>
        <end position="53"/>
    </location>
</feature>